<sequence length="285" mass="31460">MTATATASTGSGPRYAPEDPTLPKPWRGLVDGSTGYLYYWNPDTNVTQYERPAIEELPPPPPLPPKLPPFSSVQVHQHRHDDDGRSRSQQHQVVRITSGRSGHSSVDVGHGSSGAQNHAQVPLHSRPSARIHGHSEVNGLSIEAYRRQHEITVIGDDVPSPFLTFESTGFPLEILKEFVLFYRRYIVQVSLLLLQFRLSHGPLHCKSRDVVAIAKTGSGKTLGYLFPGFIHLKSLHNHPKMGPTVLVLSPTRELATQIQDEAEKFGRSSRISCTCLYGGAPKARN</sequence>
<dbReference type="PROSITE" id="PS50020">
    <property type="entry name" value="WW_DOMAIN_2"/>
    <property type="match status" value="1"/>
</dbReference>
<evidence type="ECO:0000313" key="7">
    <source>
        <dbReference type="EMBL" id="KAG0458237.1"/>
    </source>
</evidence>
<feature type="compositionally biased region" description="Pro residues" evidence="4">
    <location>
        <begin position="57"/>
        <end position="68"/>
    </location>
</feature>
<comment type="caution">
    <text evidence="7">The sequence shown here is derived from an EMBL/GenBank/DDBJ whole genome shotgun (WGS) entry which is preliminary data.</text>
</comment>
<keyword evidence="3" id="KW-0694">RNA-binding</keyword>
<evidence type="ECO:0000256" key="4">
    <source>
        <dbReference type="SAM" id="MobiDB-lite"/>
    </source>
</evidence>
<dbReference type="PANTHER" id="PTHR47958">
    <property type="entry name" value="ATP-DEPENDENT RNA HELICASE DBP3"/>
    <property type="match status" value="1"/>
</dbReference>
<dbReference type="InterPro" id="IPR014001">
    <property type="entry name" value="Helicase_ATP-bd"/>
</dbReference>
<dbReference type="SUPFAM" id="SSF51045">
    <property type="entry name" value="WW domain"/>
    <property type="match status" value="1"/>
</dbReference>
<evidence type="ECO:0000256" key="3">
    <source>
        <dbReference type="ARBA" id="ARBA00022884"/>
    </source>
</evidence>
<feature type="region of interest" description="Disordered" evidence="4">
    <location>
        <begin position="54"/>
        <end position="130"/>
    </location>
</feature>
<feature type="domain" description="Helicase ATP-binding" evidence="6">
    <location>
        <begin position="201"/>
        <end position="285"/>
    </location>
</feature>
<evidence type="ECO:0000256" key="2">
    <source>
        <dbReference type="ARBA" id="ARBA00022806"/>
    </source>
</evidence>
<dbReference type="Proteomes" id="UP000636800">
    <property type="component" value="Chromosome 12"/>
</dbReference>
<reference evidence="7 8" key="1">
    <citation type="journal article" date="2020" name="Nat. Food">
        <title>A phased Vanilla planifolia genome enables genetic improvement of flavour and production.</title>
        <authorList>
            <person name="Hasing T."/>
            <person name="Tang H."/>
            <person name="Brym M."/>
            <person name="Khazi F."/>
            <person name="Huang T."/>
            <person name="Chambers A.H."/>
        </authorList>
    </citation>
    <scope>NUCLEOTIDE SEQUENCE [LARGE SCALE GENOMIC DNA]</scope>
    <source>
        <tissue evidence="7">Leaf</tissue>
    </source>
</reference>
<keyword evidence="2" id="KW-0347">Helicase</keyword>
<dbReference type="GO" id="GO:0016787">
    <property type="term" value="F:hydrolase activity"/>
    <property type="evidence" value="ECO:0007669"/>
    <property type="project" value="UniProtKB-KW"/>
</dbReference>
<dbReference type="Pfam" id="PF00270">
    <property type="entry name" value="DEAD"/>
    <property type="match status" value="1"/>
</dbReference>
<dbReference type="Gene3D" id="2.20.70.10">
    <property type="match status" value="1"/>
</dbReference>
<keyword evidence="1" id="KW-0378">Hydrolase</keyword>
<proteinExistence type="predicted"/>
<dbReference type="InterPro" id="IPR036020">
    <property type="entry name" value="WW_dom_sf"/>
</dbReference>
<feature type="domain" description="WW" evidence="5">
    <location>
        <begin position="20"/>
        <end position="54"/>
    </location>
</feature>
<dbReference type="AlphaFoldDB" id="A0A835PVE9"/>
<dbReference type="GO" id="GO:0003723">
    <property type="term" value="F:RNA binding"/>
    <property type="evidence" value="ECO:0007669"/>
    <property type="project" value="UniProtKB-KW"/>
</dbReference>
<protein>
    <submittedName>
        <fullName evidence="7">Uncharacterized protein</fullName>
    </submittedName>
</protein>
<dbReference type="PROSITE" id="PS51192">
    <property type="entry name" value="HELICASE_ATP_BIND_1"/>
    <property type="match status" value="1"/>
</dbReference>
<feature type="compositionally biased region" description="Low complexity" evidence="4">
    <location>
        <begin position="98"/>
        <end position="114"/>
    </location>
</feature>
<keyword evidence="2" id="KW-0547">Nucleotide-binding</keyword>
<dbReference type="OrthoDB" id="1895016at2759"/>
<evidence type="ECO:0000259" key="5">
    <source>
        <dbReference type="PROSITE" id="PS50020"/>
    </source>
</evidence>
<name>A0A835PVE9_VANPL</name>
<dbReference type="InterPro" id="IPR001202">
    <property type="entry name" value="WW_dom"/>
</dbReference>
<dbReference type="CDD" id="cd00201">
    <property type="entry name" value="WW"/>
    <property type="match status" value="1"/>
</dbReference>
<dbReference type="EMBL" id="JADCNL010000012">
    <property type="protein sequence ID" value="KAG0458237.1"/>
    <property type="molecule type" value="Genomic_DNA"/>
</dbReference>
<dbReference type="GO" id="GO:0005524">
    <property type="term" value="F:ATP binding"/>
    <property type="evidence" value="ECO:0007669"/>
    <property type="project" value="InterPro"/>
</dbReference>
<dbReference type="Pfam" id="PF00397">
    <property type="entry name" value="WW"/>
    <property type="match status" value="1"/>
</dbReference>
<organism evidence="7 8">
    <name type="scientific">Vanilla planifolia</name>
    <name type="common">Vanilla</name>
    <dbReference type="NCBI Taxonomy" id="51239"/>
    <lineage>
        <taxon>Eukaryota</taxon>
        <taxon>Viridiplantae</taxon>
        <taxon>Streptophyta</taxon>
        <taxon>Embryophyta</taxon>
        <taxon>Tracheophyta</taxon>
        <taxon>Spermatophyta</taxon>
        <taxon>Magnoliopsida</taxon>
        <taxon>Liliopsida</taxon>
        <taxon>Asparagales</taxon>
        <taxon>Orchidaceae</taxon>
        <taxon>Vanilloideae</taxon>
        <taxon>Vanilleae</taxon>
        <taxon>Vanilla</taxon>
    </lineage>
</organism>
<accession>A0A835PVE9</accession>
<dbReference type="SMART" id="SM00456">
    <property type="entry name" value="WW"/>
    <property type="match status" value="1"/>
</dbReference>
<dbReference type="InterPro" id="IPR011545">
    <property type="entry name" value="DEAD/DEAH_box_helicase_dom"/>
</dbReference>
<feature type="compositionally biased region" description="Low complexity" evidence="4">
    <location>
        <begin position="1"/>
        <end position="12"/>
    </location>
</feature>
<evidence type="ECO:0000313" key="8">
    <source>
        <dbReference type="Proteomes" id="UP000636800"/>
    </source>
</evidence>
<feature type="region of interest" description="Disordered" evidence="4">
    <location>
        <begin position="1"/>
        <end position="28"/>
    </location>
</feature>
<evidence type="ECO:0000256" key="1">
    <source>
        <dbReference type="ARBA" id="ARBA00022801"/>
    </source>
</evidence>
<dbReference type="GO" id="GO:0004386">
    <property type="term" value="F:helicase activity"/>
    <property type="evidence" value="ECO:0007669"/>
    <property type="project" value="UniProtKB-KW"/>
</dbReference>
<dbReference type="SUPFAM" id="SSF52540">
    <property type="entry name" value="P-loop containing nucleoside triphosphate hydrolases"/>
    <property type="match status" value="1"/>
</dbReference>
<keyword evidence="2" id="KW-0067">ATP-binding</keyword>
<dbReference type="PROSITE" id="PS01159">
    <property type="entry name" value="WW_DOMAIN_1"/>
    <property type="match status" value="1"/>
</dbReference>
<keyword evidence="8" id="KW-1185">Reference proteome</keyword>
<evidence type="ECO:0000259" key="6">
    <source>
        <dbReference type="PROSITE" id="PS51192"/>
    </source>
</evidence>
<dbReference type="InterPro" id="IPR027417">
    <property type="entry name" value="P-loop_NTPase"/>
</dbReference>
<gene>
    <name evidence="7" type="ORF">HPP92_023394</name>
</gene>
<dbReference type="Gene3D" id="3.40.50.300">
    <property type="entry name" value="P-loop containing nucleotide triphosphate hydrolases"/>
    <property type="match status" value="1"/>
</dbReference>